<dbReference type="OrthoDB" id="9765625at2"/>
<dbReference type="PANTHER" id="PTHR36566">
    <property type="entry name" value="NICKEL INSERTION PROTEIN-RELATED"/>
    <property type="match status" value="1"/>
</dbReference>
<dbReference type="STRING" id="531814.SAMN04487944_102231"/>
<feature type="compositionally biased region" description="Basic and acidic residues" evidence="2">
    <location>
        <begin position="97"/>
        <end position="117"/>
    </location>
</feature>
<dbReference type="Proteomes" id="UP000199687">
    <property type="component" value="Unassembled WGS sequence"/>
</dbReference>
<evidence type="ECO:0000256" key="2">
    <source>
        <dbReference type="SAM" id="MobiDB-lite"/>
    </source>
</evidence>
<feature type="region of interest" description="Disordered" evidence="2">
    <location>
        <begin position="67"/>
        <end position="124"/>
    </location>
</feature>
<evidence type="ECO:0000313" key="3">
    <source>
        <dbReference type="EMBL" id="SER28572.1"/>
    </source>
</evidence>
<dbReference type="EMBL" id="FOGL01000002">
    <property type="protein sequence ID" value="SER28572.1"/>
    <property type="molecule type" value="Genomic_DNA"/>
</dbReference>
<keyword evidence="1" id="KW-0533">Nickel</keyword>
<evidence type="ECO:0008006" key="5">
    <source>
        <dbReference type="Google" id="ProtNLM"/>
    </source>
</evidence>
<protein>
    <recommendedName>
        <fullName evidence="5">TIGR00299 family protein</fullName>
    </recommendedName>
</protein>
<evidence type="ECO:0000256" key="1">
    <source>
        <dbReference type="ARBA" id="ARBA00022596"/>
    </source>
</evidence>
<feature type="compositionally biased region" description="Basic residues" evidence="2">
    <location>
        <begin position="80"/>
        <end position="96"/>
    </location>
</feature>
<reference evidence="3 4" key="1">
    <citation type="submission" date="2016-10" db="EMBL/GenBank/DDBJ databases">
        <authorList>
            <person name="de Groot N.N."/>
        </authorList>
    </citation>
    <scope>NUCLEOTIDE SEQUENCE [LARGE SCALE GENOMIC DNA]</scope>
    <source>
        <strain evidence="3 4">CGMCC 1.7727</strain>
    </source>
</reference>
<dbReference type="InterPro" id="IPR002822">
    <property type="entry name" value="Ni_insertion"/>
</dbReference>
<feature type="compositionally biased region" description="Basic and acidic residues" evidence="2">
    <location>
        <begin position="68"/>
        <end position="79"/>
    </location>
</feature>
<dbReference type="AlphaFoldDB" id="A0A1H9MY14"/>
<dbReference type="PANTHER" id="PTHR36566:SF1">
    <property type="entry name" value="PYRIDINIUM-3,5-BISTHIOCARBOXYLIC ACID MONONUCLEOTIDE NICKEL INSERTION PROTEIN"/>
    <property type="match status" value="1"/>
</dbReference>
<name>A0A1H9MY14_9BACI</name>
<gene>
    <name evidence="3" type="ORF">SAMN04487944_102231</name>
</gene>
<sequence>MKTLYLDCFSGISGDMTIAALLDTGVDVDYFENELKKLHLEEEYQLQFKRVNKNGISSFKFDVIFDDQPPHHDHDDNHGHSHHHHGHEHNHRHSHHHDHDHDHNHGHSHHHDHEHNHGHTHHHRTYKDIVTLIENSELNETVKELSLRMFNVIGEAEAKIHGMKLDNVHFHEVGAIDSIIDIVGTAILVDKLAVEKVVSSPVPTGSGRISIDHGIYPVPAPATLEILKDVPLKNSDVKGELTTPTGAAIVKVLAENFSESIPNMTVNQIGYGAGTKNFREHPNILRVILG</sequence>
<organism evidence="3 4">
    <name type="scientific">Gracilibacillus ureilyticus</name>
    <dbReference type="NCBI Taxonomy" id="531814"/>
    <lineage>
        <taxon>Bacteria</taxon>
        <taxon>Bacillati</taxon>
        <taxon>Bacillota</taxon>
        <taxon>Bacilli</taxon>
        <taxon>Bacillales</taxon>
        <taxon>Bacillaceae</taxon>
        <taxon>Gracilibacillus</taxon>
    </lineage>
</organism>
<proteinExistence type="predicted"/>
<keyword evidence="4" id="KW-1185">Reference proteome</keyword>
<dbReference type="RefSeq" id="WP_089739339.1">
    <property type="nucleotide sequence ID" value="NZ_FOGL01000002.1"/>
</dbReference>
<accession>A0A1H9MY14</accession>
<evidence type="ECO:0000313" key="4">
    <source>
        <dbReference type="Proteomes" id="UP000199687"/>
    </source>
</evidence>
<dbReference type="Pfam" id="PF01969">
    <property type="entry name" value="Ni_insertion"/>
    <property type="match status" value="1"/>
</dbReference>